<dbReference type="RefSeq" id="WP_114086813.1">
    <property type="nucleotide sequence ID" value="NZ_JPWH01000001.1"/>
</dbReference>
<gene>
    <name evidence="10" type="ORF">TH25_02650</name>
</gene>
<evidence type="ECO:0000256" key="7">
    <source>
        <dbReference type="ARBA" id="ARBA00044753"/>
    </source>
</evidence>
<keyword evidence="3" id="KW-0255">Endonuclease</keyword>
<feature type="region of interest" description="Disordered" evidence="9">
    <location>
        <begin position="171"/>
        <end position="190"/>
    </location>
</feature>
<protein>
    <recommendedName>
        <fullName evidence="8">CRISPR-associated endoribonuclease Cas13a</fullName>
    </recommendedName>
</protein>
<dbReference type="GO" id="GO:0016787">
    <property type="term" value="F:hydrolase activity"/>
    <property type="evidence" value="ECO:0007669"/>
    <property type="project" value="UniProtKB-KW"/>
</dbReference>
<evidence type="ECO:0000256" key="4">
    <source>
        <dbReference type="ARBA" id="ARBA00022801"/>
    </source>
</evidence>
<keyword evidence="6" id="KW-0051">Antiviral defense</keyword>
<keyword evidence="2" id="KW-0677">Repeat</keyword>
<evidence type="ECO:0000256" key="9">
    <source>
        <dbReference type="SAM" id="MobiDB-lite"/>
    </source>
</evidence>
<keyword evidence="5" id="KW-0694">RNA-binding</keyword>
<evidence type="ECO:0000256" key="3">
    <source>
        <dbReference type="ARBA" id="ARBA00022759"/>
    </source>
</evidence>
<dbReference type="AlphaFoldDB" id="A0A367XKP0"/>
<dbReference type="GO" id="GO:0004519">
    <property type="term" value="F:endonuclease activity"/>
    <property type="evidence" value="ECO:0007669"/>
    <property type="project" value="UniProtKB-KW"/>
</dbReference>
<evidence type="ECO:0000256" key="8">
    <source>
        <dbReference type="ARBA" id="ARBA00044792"/>
    </source>
</evidence>
<dbReference type="OrthoDB" id="7331891at2"/>
<name>A0A367XKP0_9PROT</name>
<dbReference type="InterPro" id="IPR053395">
    <property type="entry name" value="Cas13a_endoribonuclease"/>
</dbReference>
<evidence type="ECO:0000256" key="1">
    <source>
        <dbReference type="ARBA" id="ARBA00022722"/>
    </source>
</evidence>
<organism evidence="10 11">
    <name type="scientific">Thalassospira profundimaris</name>
    <dbReference type="NCBI Taxonomy" id="502049"/>
    <lineage>
        <taxon>Bacteria</taxon>
        <taxon>Pseudomonadati</taxon>
        <taxon>Pseudomonadota</taxon>
        <taxon>Alphaproteobacteria</taxon>
        <taxon>Rhodospirillales</taxon>
        <taxon>Thalassospiraceae</taxon>
        <taxon>Thalassospira</taxon>
    </lineage>
</organism>
<evidence type="ECO:0000313" key="10">
    <source>
        <dbReference type="EMBL" id="RCK54224.1"/>
    </source>
</evidence>
<proteinExistence type="inferred from homology"/>
<evidence type="ECO:0000256" key="2">
    <source>
        <dbReference type="ARBA" id="ARBA00022737"/>
    </source>
</evidence>
<evidence type="ECO:0000256" key="6">
    <source>
        <dbReference type="ARBA" id="ARBA00023118"/>
    </source>
</evidence>
<comment type="caution">
    <text evidence="10">The sequence shown here is derived from an EMBL/GenBank/DDBJ whole genome shotgun (WGS) entry which is preliminary data.</text>
</comment>
<accession>A0A367XKP0</accession>
<evidence type="ECO:0000256" key="5">
    <source>
        <dbReference type="ARBA" id="ARBA00022884"/>
    </source>
</evidence>
<dbReference type="NCBIfam" id="NF038188">
    <property type="entry name" value="cas13A_C2c2"/>
    <property type="match status" value="1"/>
</dbReference>
<dbReference type="GO" id="GO:0003723">
    <property type="term" value="F:RNA binding"/>
    <property type="evidence" value="ECO:0007669"/>
    <property type="project" value="UniProtKB-KW"/>
</dbReference>
<keyword evidence="1" id="KW-0540">Nuclease</keyword>
<reference evidence="10 11" key="1">
    <citation type="submission" date="2014-07" db="EMBL/GenBank/DDBJ databases">
        <title>Draft genome sequence of Thalassospira profundimaris S25-3-2.</title>
        <authorList>
            <person name="Lai Q."/>
            <person name="Shao Z."/>
        </authorList>
    </citation>
    <scope>NUCLEOTIDE SEQUENCE [LARGE SCALE GENOMIC DNA]</scope>
    <source>
        <strain evidence="10 11">S25-3-2</strain>
    </source>
</reference>
<evidence type="ECO:0000313" key="11">
    <source>
        <dbReference type="Proteomes" id="UP000252517"/>
    </source>
</evidence>
<keyword evidence="4" id="KW-0378">Hydrolase</keyword>
<comment type="similarity">
    <text evidence="7">Belongs to the CRISPR-associated endoribonuclease Cas13a family.</text>
</comment>
<dbReference type="EMBL" id="JPWH01000001">
    <property type="protein sequence ID" value="RCK54224.1"/>
    <property type="molecule type" value="Genomic_DNA"/>
</dbReference>
<dbReference type="Proteomes" id="UP000252517">
    <property type="component" value="Unassembled WGS sequence"/>
</dbReference>
<dbReference type="GO" id="GO:0051607">
    <property type="term" value="P:defense response to virus"/>
    <property type="evidence" value="ECO:0007669"/>
    <property type="project" value="UniProtKB-KW"/>
</dbReference>
<sequence length="1217" mass="138070">MRIIKPYGRSHVEGVATEQPRRKLRLNTRPDISRDIPGFAQSHDALIIAQWISAIDKIATKPKPDQKPTQRQMNLRTTLGDAAWQHLMAKNLLPAAKDPAIREKLHLIWQSKIAPWGASRPQEEKRGKPTPKGGWYERFCGALSPEAITQNVARQIAKDIYDHLYVAAKRKGREPVKQGESSNKPGKFKPDRKLSLIEERAESIAKNALRPGTHAPCPWGQDDQAIYEQAGDVATKIYDDARDYLEDKKRRSGNRNTSSVQYLPRDLAVKILYAQYGRVFGPDTTIKAALDEQQSLFALHTAIKDCYHRLVNDARKRHILRILPRNMAALFRLVRAQYDNRDINALIRLGKVIHYHAGEQGKDEHHGIRDYWPSQQDIQNSRFWGSDGQADIKRHEAFSRIWRHIIALASRTLHDWADPDSQKFTGDDDDILMRAGAIESNVWDAGRYERKCDVLFGAQASLFCGAEDFEKATLKQAITGTGNLRNATFHFKGKARFENELQRLADDVPVDVQSAIAALWQKDAEGRTRQIAETLQAVLAGHFLSERQNRHILATLMAAMAQPGDVPLPRLRRVLARHDSICQRGRILPLPPCPDRAKLEESPALTCQYTVLKMLYDGPFRAWLAQQNSTILNHYIDSTIARTNKAAQDMNGRKLAPAEKDLITARAADIPRLSVDEKMVDFLGRLTAATATEMRVQRGYQSDGEKAQKQAGYIGEFECDVIARAFSDFLGQSGFDFVLKLKADTPKPDAAQCDVAALIAPGDVPALTPQAWQQVLYFILHLVPVDDASRLLHQTRKWQALEKKGKDKEVKKEKDKEVKKEDEKPDIADLQSVLMLYLDMHDAKFTGGAALHGIEKFAEFFVEKADFRAVFPPQSLQDQDRSIPRRGLREIVRFGHLPLLQHMSGTVKITHDNVVAWQTARTPDATGTSPIARRQKQREELHALAVERPARFRNADLHNYMHALVDVIKHRQLSAQVTLSDQVRLHRLMMGVLGRLVDYAGLWERDLYFVLLALLYHHGVTPDDVLKGQGKRKLADGQVVEALKPKNRKAAAPVGVFDDLDHYGIYQDDRQSIRNGLSHFNMLRGGTAPDLSHWVNQTRRLVAHDRKLKNAVAKSVIEMLAREGFDLDWTIEPDSGKHILRHGKIRTRQAQHFQKSRIRIEKKSAKPDKNDTVKIRENLHGDAMVERVARLFAARAQKYRDITTEKRLDHLFLKPKG</sequence>